<gene>
    <name evidence="20" type="ORF">AN964_08385</name>
</gene>
<evidence type="ECO:0000256" key="8">
    <source>
        <dbReference type="ARBA" id="ARBA00022777"/>
    </source>
</evidence>
<dbReference type="InterPro" id="IPR000829">
    <property type="entry name" value="DAGK"/>
</dbReference>
<keyword evidence="8" id="KW-0418">Kinase</keyword>
<feature type="binding site" evidence="16">
    <location>
        <position position="72"/>
    </location>
    <ligand>
        <name>substrate</name>
    </ligand>
</feature>
<evidence type="ECO:0000256" key="9">
    <source>
        <dbReference type="ARBA" id="ARBA00022840"/>
    </source>
</evidence>
<evidence type="ECO:0000256" key="17">
    <source>
        <dbReference type="PIRSR" id="PIRSR600829-3"/>
    </source>
</evidence>
<keyword evidence="12 19" id="KW-0472">Membrane</keyword>
<dbReference type="RefSeq" id="WP_055739240.1">
    <property type="nucleotide sequence ID" value="NZ_JAAIWL010000011.1"/>
</dbReference>
<dbReference type="STRING" id="157838.AN964_08385"/>
<evidence type="ECO:0000256" key="12">
    <source>
        <dbReference type="ARBA" id="ARBA00023136"/>
    </source>
</evidence>
<keyword evidence="3" id="KW-1003">Cell membrane</keyword>
<keyword evidence="18" id="KW-0460">Magnesium</keyword>
<keyword evidence="11" id="KW-0443">Lipid metabolism</keyword>
<feature type="transmembrane region" description="Helical" evidence="19">
    <location>
        <begin position="99"/>
        <end position="120"/>
    </location>
</feature>
<dbReference type="GO" id="GO:0005524">
    <property type="term" value="F:ATP binding"/>
    <property type="evidence" value="ECO:0007669"/>
    <property type="project" value="UniProtKB-KW"/>
</dbReference>
<dbReference type="AlphaFoldDB" id="A0A0Q3THT2"/>
<evidence type="ECO:0000256" key="2">
    <source>
        <dbReference type="ARBA" id="ARBA00005967"/>
    </source>
</evidence>
<dbReference type="PANTHER" id="PTHR34299:SF1">
    <property type="entry name" value="DIACYLGLYCEROL KINASE"/>
    <property type="match status" value="1"/>
</dbReference>
<dbReference type="OrthoDB" id="9789934at2"/>
<keyword evidence="9 17" id="KW-0067">ATP-binding</keyword>
<evidence type="ECO:0000313" key="20">
    <source>
        <dbReference type="EMBL" id="KQL53510.1"/>
    </source>
</evidence>
<proteinExistence type="inferred from homology"/>
<comment type="subcellular location">
    <subcellularLocation>
        <location evidence="1">Cell membrane</location>
        <topology evidence="1">Multi-pass membrane protein</topology>
    </subcellularLocation>
</comment>
<keyword evidence="18" id="KW-0479">Metal-binding</keyword>
<feature type="binding site" evidence="18">
    <location>
        <position position="31"/>
    </location>
    <ligand>
        <name>a divalent metal cation</name>
        <dbReference type="ChEBI" id="CHEBI:60240"/>
    </ligand>
</feature>
<keyword evidence="4" id="KW-0444">Lipid biosynthesis</keyword>
<dbReference type="Proteomes" id="UP000051888">
    <property type="component" value="Unassembled WGS sequence"/>
</dbReference>
<evidence type="ECO:0000256" key="3">
    <source>
        <dbReference type="ARBA" id="ARBA00022475"/>
    </source>
</evidence>
<evidence type="ECO:0008006" key="22">
    <source>
        <dbReference type="Google" id="ProtNLM"/>
    </source>
</evidence>
<evidence type="ECO:0000256" key="6">
    <source>
        <dbReference type="ARBA" id="ARBA00022692"/>
    </source>
</evidence>
<dbReference type="GO" id="GO:0008654">
    <property type="term" value="P:phospholipid biosynthetic process"/>
    <property type="evidence" value="ECO:0007669"/>
    <property type="project" value="UniProtKB-KW"/>
</dbReference>
<dbReference type="Gene3D" id="1.10.287.3610">
    <property type="match status" value="1"/>
</dbReference>
<name>A0A0Q3THT2_9BACI</name>
<evidence type="ECO:0000256" key="5">
    <source>
        <dbReference type="ARBA" id="ARBA00022679"/>
    </source>
</evidence>
<accession>A0A0Q3THT2</accession>
<dbReference type="EMBL" id="LJJC01000004">
    <property type="protein sequence ID" value="KQL53510.1"/>
    <property type="molecule type" value="Genomic_DNA"/>
</dbReference>
<feature type="transmembrane region" description="Helical" evidence="19">
    <location>
        <begin position="34"/>
        <end position="53"/>
    </location>
</feature>
<feature type="binding site" evidence="17">
    <location>
        <position position="31"/>
    </location>
    <ligand>
        <name>ATP</name>
        <dbReference type="ChEBI" id="CHEBI:30616"/>
    </ligand>
</feature>
<feature type="binding site" evidence="17">
    <location>
        <position position="19"/>
    </location>
    <ligand>
        <name>ATP</name>
        <dbReference type="ChEBI" id="CHEBI:30616"/>
    </ligand>
</feature>
<evidence type="ECO:0000256" key="1">
    <source>
        <dbReference type="ARBA" id="ARBA00004651"/>
    </source>
</evidence>
<comment type="cofactor">
    <cofactor evidence="18">
        <name>Mg(2+)</name>
        <dbReference type="ChEBI" id="CHEBI:18420"/>
    </cofactor>
    <text evidence="18">Mn(2+), Zn(2+), Cd(2+) and Co(2+) support activity to lesser extents.</text>
</comment>
<keyword evidence="6 19" id="KW-0812">Transmembrane</keyword>
<evidence type="ECO:0000256" key="13">
    <source>
        <dbReference type="ARBA" id="ARBA00023209"/>
    </source>
</evidence>
<sequence>MNMDLNDKNKSPLSKTFSYAFSGIVHGLGQERNFRIHTVAAILVTVLSILMRISSVEWLFVILSIFGVFTLELINSAIERVVDLTTSEYHPLAKQAKDLAAGAVLVYSIMSVIIACIIFIPKLAHLYKMLIQ</sequence>
<dbReference type="CDD" id="cd14265">
    <property type="entry name" value="UDPK_IM_like"/>
    <property type="match status" value="1"/>
</dbReference>
<dbReference type="GO" id="GO:0005886">
    <property type="term" value="C:plasma membrane"/>
    <property type="evidence" value="ECO:0007669"/>
    <property type="project" value="UniProtKB-SubCell"/>
</dbReference>
<keyword evidence="13" id="KW-0594">Phospholipid biosynthesis</keyword>
<comment type="caution">
    <text evidence="20">The sequence shown here is derived from an EMBL/GenBank/DDBJ whole genome shotgun (WGS) entry which is preliminary data.</text>
</comment>
<feature type="binding site" evidence="17">
    <location>
        <begin position="97"/>
        <end position="98"/>
    </location>
    <ligand>
        <name>ATP</name>
        <dbReference type="ChEBI" id="CHEBI:30616"/>
    </ligand>
</feature>
<feature type="binding site" evidence="17">
    <location>
        <position position="79"/>
    </location>
    <ligand>
        <name>ATP</name>
        <dbReference type="ChEBI" id="CHEBI:30616"/>
    </ligand>
</feature>
<keyword evidence="7 17" id="KW-0547">Nucleotide-binding</keyword>
<comment type="similarity">
    <text evidence="2">Belongs to the bacterial diacylglycerol kinase family.</text>
</comment>
<dbReference type="PANTHER" id="PTHR34299">
    <property type="entry name" value="DIACYLGLYCEROL KINASE"/>
    <property type="match status" value="1"/>
</dbReference>
<evidence type="ECO:0000256" key="16">
    <source>
        <dbReference type="PIRSR" id="PIRSR600829-2"/>
    </source>
</evidence>
<feature type="binding site" evidence="18">
    <location>
        <position position="79"/>
    </location>
    <ligand>
        <name>a divalent metal cation</name>
        <dbReference type="ChEBI" id="CHEBI:60240"/>
    </ligand>
</feature>
<evidence type="ECO:0000313" key="21">
    <source>
        <dbReference type="Proteomes" id="UP000051888"/>
    </source>
</evidence>
<dbReference type="Pfam" id="PF01219">
    <property type="entry name" value="DAGK_prokar"/>
    <property type="match status" value="1"/>
</dbReference>
<dbReference type="InterPro" id="IPR033717">
    <property type="entry name" value="UDPK"/>
</dbReference>
<dbReference type="InterPro" id="IPR036945">
    <property type="entry name" value="DAGK_sf"/>
</dbReference>
<evidence type="ECO:0000256" key="4">
    <source>
        <dbReference type="ARBA" id="ARBA00022516"/>
    </source>
</evidence>
<evidence type="ECO:0000256" key="19">
    <source>
        <dbReference type="SAM" id="Phobius"/>
    </source>
</evidence>
<dbReference type="PROSITE" id="PS01069">
    <property type="entry name" value="DAGK_PROKAR"/>
    <property type="match status" value="1"/>
</dbReference>
<dbReference type="PATRIC" id="fig|157838.3.peg.1839"/>
<evidence type="ECO:0000256" key="7">
    <source>
        <dbReference type="ARBA" id="ARBA00022741"/>
    </source>
</evidence>
<evidence type="ECO:0000256" key="18">
    <source>
        <dbReference type="PIRSR" id="PIRSR600829-4"/>
    </source>
</evidence>
<keyword evidence="10 19" id="KW-1133">Transmembrane helix</keyword>
<evidence type="ECO:0000256" key="11">
    <source>
        <dbReference type="ARBA" id="ARBA00023098"/>
    </source>
</evidence>
<evidence type="ECO:0000256" key="14">
    <source>
        <dbReference type="ARBA" id="ARBA00023264"/>
    </source>
</evidence>
<evidence type="ECO:0000256" key="10">
    <source>
        <dbReference type="ARBA" id="ARBA00022989"/>
    </source>
</evidence>
<feature type="transmembrane region" description="Helical" evidence="19">
    <location>
        <begin position="59"/>
        <end position="78"/>
    </location>
</feature>
<keyword evidence="21" id="KW-1185">Reference proteome</keyword>
<feature type="active site" description="Proton acceptor" evidence="15">
    <location>
        <position position="72"/>
    </location>
</feature>
<organism evidence="20 21">
    <name type="scientific">Heyndrickxia shackletonii</name>
    <dbReference type="NCBI Taxonomy" id="157838"/>
    <lineage>
        <taxon>Bacteria</taxon>
        <taxon>Bacillati</taxon>
        <taxon>Bacillota</taxon>
        <taxon>Bacilli</taxon>
        <taxon>Bacillales</taxon>
        <taxon>Bacillaceae</taxon>
        <taxon>Heyndrickxia</taxon>
    </lineage>
</organism>
<evidence type="ECO:0000256" key="15">
    <source>
        <dbReference type="PIRSR" id="PIRSR600829-1"/>
    </source>
</evidence>
<feature type="binding site" evidence="17">
    <location>
        <begin position="88"/>
        <end position="90"/>
    </location>
    <ligand>
        <name>ATP</name>
        <dbReference type="ChEBI" id="CHEBI:30616"/>
    </ligand>
</feature>
<protein>
    <recommendedName>
        <fullName evidence="22">Diacylglycerol kinase</fullName>
    </recommendedName>
</protein>
<reference evidence="20 21" key="1">
    <citation type="submission" date="2015-09" db="EMBL/GenBank/DDBJ databases">
        <title>Genome sequencing project for genomic taxonomy and phylogenomics of Bacillus-like bacteria.</title>
        <authorList>
            <person name="Liu B."/>
            <person name="Wang J."/>
            <person name="Zhu Y."/>
            <person name="Liu G."/>
            <person name="Chen Q."/>
            <person name="Chen Z."/>
            <person name="Lan J."/>
            <person name="Che J."/>
            <person name="Ge C."/>
            <person name="Shi H."/>
            <person name="Pan Z."/>
            <person name="Liu X."/>
        </authorList>
    </citation>
    <scope>NUCLEOTIDE SEQUENCE [LARGE SCALE GENOMIC DNA]</scope>
    <source>
        <strain evidence="20 21">LMG 18435</strain>
    </source>
</reference>
<keyword evidence="5" id="KW-0808">Transferase</keyword>
<dbReference type="GO" id="GO:0016301">
    <property type="term" value="F:kinase activity"/>
    <property type="evidence" value="ECO:0007669"/>
    <property type="project" value="UniProtKB-KW"/>
</dbReference>
<keyword evidence="14" id="KW-1208">Phospholipid metabolism</keyword>
<dbReference type="GO" id="GO:0046872">
    <property type="term" value="F:metal ion binding"/>
    <property type="evidence" value="ECO:0007669"/>
    <property type="project" value="UniProtKB-KW"/>
</dbReference>